<dbReference type="CDD" id="cd08384">
    <property type="entry name" value="C2B_Rabphilin_Doc2"/>
    <property type="match status" value="1"/>
</dbReference>
<dbReference type="InterPro" id="IPR043566">
    <property type="entry name" value="Rabphilin/DOC2/Noc2"/>
</dbReference>
<dbReference type="GO" id="GO:0061669">
    <property type="term" value="P:spontaneous neurotransmitter secretion"/>
    <property type="evidence" value="ECO:0007669"/>
    <property type="project" value="TreeGrafter"/>
</dbReference>
<dbReference type="CDD" id="cd04035">
    <property type="entry name" value="C2A_Rabphilin_Doc2"/>
    <property type="match status" value="1"/>
</dbReference>
<keyword evidence="4" id="KW-0862">Zinc</keyword>
<protein>
    <recommendedName>
        <fullName evidence="15">Rabphilin</fullName>
    </recommendedName>
</protein>
<dbReference type="SMART" id="SM00239">
    <property type="entry name" value="C2"/>
    <property type="match status" value="2"/>
</dbReference>
<dbReference type="Proteomes" id="UP000746747">
    <property type="component" value="Unassembled WGS sequence"/>
</dbReference>
<dbReference type="Pfam" id="PF02318">
    <property type="entry name" value="FYVE_2"/>
    <property type="match status" value="1"/>
</dbReference>
<dbReference type="InterPro" id="IPR010911">
    <property type="entry name" value="Rab_BD"/>
</dbReference>
<organism evidence="13 14">
    <name type="scientific">Cercopithifilaria johnstoni</name>
    <dbReference type="NCBI Taxonomy" id="2874296"/>
    <lineage>
        <taxon>Eukaryota</taxon>
        <taxon>Metazoa</taxon>
        <taxon>Ecdysozoa</taxon>
        <taxon>Nematoda</taxon>
        <taxon>Chromadorea</taxon>
        <taxon>Rhabditida</taxon>
        <taxon>Spirurina</taxon>
        <taxon>Spiruromorpha</taxon>
        <taxon>Filarioidea</taxon>
        <taxon>Onchocercidae</taxon>
        <taxon>Cercopithifilaria</taxon>
    </lineage>
</organism>
<evidence type="ECO:0000256" key="3">
    <source>
        <dbReference type="ARBA" id="ARBA00022771"/>
    </source>
</evidence>
<keyword evidence="2" id="KW-0677">Repeat</keyword>
<dbReference type="AlphaFoldDB" id="A0A8J2M4W4"/>
<dbReference type="GO" id="GO:0098793">
    <property type="term" value="C:presynapse"/>
    <property type="evidence" value="ECO:0007669"/>
    <property type="project" value="GOC"/>
</dbReference>
<evidence type="ECO:0000256" key="4">
    <source>
        <dbReference type="ARBA" id="ARBA00022833"/>
    </source>
</evidence>
<evidence type="ECO:0008006" key="15">
    <source>
        <dbReference type="Google" id="ProtNLM"/>
    </source>
</evidence>
<proteinExistence type="predicted"/>
<dbReference type="GO" id="GO:0008270">
    <property type="term" value="F:zinc ion binding"/>
    <property type="evidence" value="ECO:0007669"/>
    <property type="project" value="UniProtKB-KW"/>
</dbReference>
<evidence type="ECO:0000256" key="1">
    <source>
        <dbReference type="ARBA" id="ARBA00022723"/>
    </source>
</evidence>
<dbReference type="PROSITE" id="PS50916">
    <property type="entry name" value="RABBD"/>
    <property type="match status" value="1"/>
</dbReference>
<keyword evidence="3 8" id="KW-0863">Zinc-finger</keyword>
<dbReference type="GO" id="GO:0006886">
    <property type="term" value="P:intracellular protein transport"/>
    <property type="evidence" value="ECO:0007669"/>
    <property type="project" value="InterPro"/>
</dbReference>
<keyword evidence="6" id="KW-0770">Synapse</keyword>
<dbReference type="PROSITE" id="PS50004">
    <property type="entry name" value="C2"/>
    <property type="match status" value="2"/>
</dbReference>
<dbReference type="InterPro" id="IPR013083">
    <property type="entry name" value="Znf_RING/FYVE/PHD"/>
</dbReference>
<evidence type="ECO:0000256" key="2">
    <source>
        <dbReference type="ARBA" id="ARBA00022737"/>
    </source>
</evidence>
<feature type="domain" description="RabBD" evidence="12">
    <location>
        <begin position="40"/>
        <end position="161"/>
    </location>
</feature>
<reference evidence="13" key="1">
    <citation type="submission" date="2021-09" db="EMBL/GenBank/DDBJ databases">
        <authorList>
            <consortium name="Pathogen Informatics"/>
        </authorList>
    </citation>
    <scope>NUCLEOTIDE SEQUENCE</scope>
</reference>
<name>A0A8J2M4W4_9BILA</name>
<dbReference type="GO" id="GO:0016020">
    <property type="term" value="C:membrane"/>
    <property type="evidence" value="ECO:0007669"/>
    <property type="project" value="InterPro"/>
</dbReference>
<gene>
    <name evidence="13" type="ORF">CJOHNSTONI_LOCUS5330</name>
</gene>
<dbReference type="SUPFAM" id="SSF57903">
    <property type="entry name" value="FYVE/PHD zinc finger"/>
    <property type="match status" value="1"/>
</dbReference>
<evidence type="ECO:0000313" key="14">
    <source>
        <dbReference type="Proteomes" id="UP000746747"/>
    </source>
</evidence>
<evidence type="ECO:0000313" key="13">
    <source>
        <dbReference type="EMBL" id="CAG9535279.1"/>
    </source>
</evidence>
<accession>A0A8J2M4W4</accession>
<dbReference type="Gene3D" id="3.30.40.10">
    <property type="entry name" value="Zinc/RING finger domain, C3HC4 (zinc finger)"/>
    <property type="match status" value="1"/>
</dbReference>
<dbReference type="PANTHER" id="PTHR45729:SF6">
    <property type="entry name" value="RABPHILIN, ISOFORM A"/>
    <property type="match status" value="1"/>
</dbReference>
<evidence type="ECO:0000256" key="7">
    <source>
        <dbReference type="ARBA" id="ARBA00034103"/>
    </source>
</evidence>
<evidence type="ECO:0000256" key="9">
    <source>
        <dbReference type="SAM" id="MobiDB-lite"/>
    </source>
</evidence>
<dbReference type="SUPFAM" id="SSF49562">
    <property type="entry name" value="C2 domain (Calcium/lipid-binding domain, CaLB)"/>
    <property type="match status" value="2"/>
</dbReference>
<dbReference type="Pfam" id="PF00168">
    <property type="entry name" value="C2"/>
    <property type="match status" value="2"/>
</dbReference>
<dbReference type="GO" id="GO:0031267">
    <property type="term" value="F:small GTPase binding"/>
    <property type="evidence" value="ECO:0007669"/>
    <property type="project" value="InterPro"/>
</dbReference>
<evidence type="ECO:0000256" key="6">
    <source>
        <dbReference type="ARBA" id="ARBA00023018"/>
    </source>
</evidence>
<keyword evidence="1" id="KW-0479">Metal-binding</keyword>
<feature type="region of interest" description="Disordered" evidence="9">
    <location>
        <begin position="504"/>
        <end position="524"/>
    </location>
</feature>
<evidence type="ECO:0000259" key="10">
    <source>
        <dbReference type="PROSITE" id="PS50004"/>
    </source>
</evidence>
<dbReference type="PRINTS" id="PR00360">
    <property type="entry name" value="C2DOMAIN"/>
</dbReference>
<dbReference type="PANTHER" id="PTHR45729">
    <property type="entry name" value="RABPHILIN, ISOFORM A"/>
    <property type="match status" value="1"/>
</dbReference>
<dbReference type="PRINTS" id="PR00399">
    <property type="entry name" value="SYNAPTOTAGMN"/>
</dbReference>
<evidence type="ECO:0000256" key="5">
    <source>
        <dbReference type="ARBA" id="ARBA00022837"/>
    </source>
</evidence>
<dbReference type="InterPro" id="IPR017455">
    <property type="entry name" value="Znf_FYVE-rel"/>
</dbReference>
<dbReference type="PROSITE" id="PS50178">
    <property type="entry name" value="ZF_FYVE"/>
    <property type="match status" value="1"/>
</dbReference>
<evidence type="ECO:0000259" key="11">
    <source>
        <dbReference type="PROSITE" id="PS50178"/>
    </source>
</evidence>
<evidence type="ECO:0000259" key="12">
    <source>
        <dbReference type="PROSITE" id="PS50916"/>
    </source>
</evidence>
<feature type="domain" description="C2" evidence="10">
    <location>
        <begin position="594"/>
        <end position="715"/>
    </location>
</feature>
<dbReference type="InterPro" id="IPR041282">
    <property type="entry name" value="FYVE_2"/>
</dbReference>
<dbReference type="GO" id="GO:0017158">
    <property type="term" value="P:regulation of calcium ion-dependent exocytosis"/>
    <property type="evidence" value="ECO:0007669"/>
    <property type="project" value="TreeGrafter"/>
</dbReference>
<dbReference type="InterPro" id="IPR000008">
    <property type="entry name" value="C2_dom"/>
</dbReference>
<evidence type="ECO:0000256" key="8">
    <source>
        <dbReference type="PROSITE-ProRule" id="PRU00091"/>
    </source>
</evidence>
<dbReference type="InterPro" id="IPR001565">
    <property type="entry name" value="Synaptotagmin"/>
</dbReference>
<dbReference type="InterPro" id="IPR011011">
    <property type="entry name" value="Znf_FYVE_PHD"/>
</dbReference>
<dbReference type="EMBL" id="CAKAEH010001366">
    <property type="protein sequence ID" value="CAG9535279.1"/>
    <property type="molecule type" value="Genomic_DNA"/>
</dbReference>
<dbReference type="GO" id="GO:0006887">
    <property type="term" value="P:exocytosis"/>
    <property type="evidence" value="ECO:0007669"/>
    <property type="project" value="TreeGrafter"/>
</dbReference>
<dbReference type="InterPro" id="IPR047022">
    <property type="entry name" value="Rabphilin_Doc2_C2A"/>
</dbReference>
<dbReference type="OrthoDB" id="270970at2759"/>
<feature type="domain" description="FYVE-type" evidence="11">
    <location>
        <begin position="88"/>
        <end position="149"/>
    </location>
</feature>
<comment type="subcellular location">
    <subcellularLocation>
        <location evidence="7">Synapse</location>
    </subcellularLocation>
</comment>
<keyword evidence="5" id="KW-0106">Calcium</keyword>
<feature type="region of interest" description="Disordered" evidence="9">
    <location>
        <begin position="311"/>
        <end position="336"/>
    </location>
</feature>
<dbReference type="InterPro" id="IPR035892">
    <property type="entry name" value="C2_domain_sf"/>
</dbReference>
<sequence length="870" mass="98605">MNDWEIGGTQNKWVCPSDRHLQLRAHGWSVRTGNVRLSTNTKNNGITDSEKKHIVAVLARAEERSIREQQRIGRMIDRLEKMNTRATGNGITQCYLCSTDFGLLASRSYAAMCLQCRRYVCQKNCGVEAYDCTRRENIFLCKICSEYREMWKKSGAWFYKKIPEYIKPVEDPESHSTLSRYPKTPLQHYTKPETSNLTYLSDKPQQQRKERYSSTVFNHTRINPLWLHQKVRLSLNNGYGSDDDENADNSASEETKAFLKENLQLTQTATPNRYILIRKQKEIQDVPVVHRFAVSGRNRITDIGTVMFQGSESYHSTPSMSPRHSPSSFGDDLSQNQSSILASESIDSGVVPSDHSVRVSKILPLADPMNPMVTMIRHADESCKLIKHSNRSRNLSSSSSSSSEILKAFPSFEIQTKLDQEIPSQMNKKKCFFPMQQTSNKEILMERQLKKMFPLMTSANESLPPMGSQHSLQEDQFLALSPSYGSSPSGATGTTTIAVDLPKQHSSNQEHATSSVSSTSLAQKSMISPDSLPLNLKQIKTVMKQSMKKGLSTTQSAVCLQSLVATELMLQGQAVRHAHSGSHIISLQNSDTDTLGSIQFTLRYSAHEMKLHVQLTGAKNLRAMDKNGFSDPYVKLYLIPGASKATKMVSKTIEKTLNPLWNEEFTYYGITDEDQLKKSLRLVVLDRDRIGSDFLGEVRIPLKNLKNEEETFYNLHLKQEMLAQDVDVNNERGKICLSLLYNVQQGSLYVTIKRCAELLGMDRTGFSDPYVKVSLLPLTNKAHRQKTSTKKRTLNPEFNEILTFVVPFKDLPKKTLQIDVFDKDVGMHDDYIGGILLSTSAKGEREKQWNNCIQNPGYEFEQWHKLEIIE</sequence>
<dbReference type="Gene3D" id="2.60.40.150">
    <property type="entry name" value="C2 domain"/>
    <property type="match status" value="2"/>
</dbReference>
<feature type="domain" description="C2" evidence="10">
    <location>
        <begin position="731"/>
        <end position="864"/>
    </location>
</feature>
<comment type="caution">
    <text evidence="13">The sequence shown here is derived from an EMBL/GenBank/DDBJ whole genome shotgun (WGS) entry which is preliminary data.</text>
</comment>
<keyword evidence="14" id="KW-1185">Reference proteome</keyword>